<feature type="domain" description="DNA methylase N-4/N-6" evidence="4">
    <location>
        <begin position="38"/>
        <end position="91"/>
    </location>
</feature>
<accession>A0A5B9D684</accession>
<keyword evidence="6" id="KW-1185">Reference proteome</keyword>
<name>A0A5B9D684_9ARCH</name>
<dbReference type="InterPro" id="IPR002941">
    <property type="entry name" value="DNA_methylase_N4/N6"/>
</dbReference>
<evidence type="ECO:0000256" key="1">
    <source>
        <dbReference type="ARBA" id="ARBA00006594"/>
    </source>
</evidence>
<keyword evidence="3" id="KW-0808">Transferase</keyword>
<dbReference type="GeneID" id="41328358"/>
<dbReference type="KEGG" id="psyt:DSAG12_00355"/>
<dbReference type="InterPro" id="IPR002052">
    <property type="entry name" value="DNA_methylase_N6_adenine_CS"/>
</dbReference>
<dbReference type="RefSeq" id="WP_147661493.1">
    <property type="nucleotide sequence ID" value="NZ_CP042905.2"/>
</dbReference>
<evidence type="ECO:0000313" key="5">
    <source>
        <dbReference type="EMBL" id="QEE14542.1"/>
    </source>
</evidence>
<dbReference type="InterPro" id="IPR029063">
    <property type="entry name" value="SAM-dependent_MTases_sf"/>
</dbReference>
<evidence type="ECO:0000259" key="4">
    <source>
        <dbReference type="Pfam" id="PF01555"/>
    </source>
</evidence>
<comment type="similarity">
    <text evidence="1">Belongs to the N(4)/N(6)-methyltransferase family.</text>
</comment>
<reference evidence="5 6" key="1">
    <citation type="journal article" date="2020" name="Nature">
        <title>Isolation of an archaeon at the prokaryote-eukaryote interface.</title>
        <authorList>
            <person name="Imachi H."/>
            <person name="Nobu M.K."/>
            <person name="Nakahara N."/>
            <person name="Morono Y."/>
            <person name="Ogawara M."/>
            <person name="Takaki Y."/>
            <person name="Takano Y."/>
            <person name="Uematsu K."/>
            <person name="Ikuta T."/>
            <person name="Ito M."/>
            <person name="Matsui Y."/>
            <person name="Miyazaki M."/>
            <person name="Murata K."/>
            <person name="Saito Y."/>
            <person name="Sakai S."/>
            <person name="Song C."/>
            <person name="Tasumi E."/>
            <person name="Yamanaka Y."/>
            <person name="Yamaguchi T."/>
            <person name="Kamagata Y."/>
            <person name="Tamaki H."/>
            <person name="Takai K."/>
        </authorList>
    </citation>
    <scope>NUCLEOTIDE SEQUENCE [LARGE SCALE GENOMIC DNA]</scope>
    <source>
        <strain evidence="5 6">MK-D1</strain>
    </source>
</reference>
<dbReference type="GO" id="GO:0003677">
    <property type="term" value="F:DNA binding"/>
    <property type="evidence" value="ECO:0007669"/>
    <property type="project" value="InterPro"/>
</dbReference>
<dbReference type="Pfam" id="PF01555">
    <property type="entry name" value="N6_N4_Mtase"/>
    <property type="match status" value="2"/>
</dbReference>
<evidence type="ECO:0000256" key="3">
    <source>
        <dbReference type="ARBA" id="ARBA00022679"/>
    </source>
</evidence>
<sequence length="671" mass="79099">MKEKSKIHGKKLNPAEINDLILDYEILPKTHSPMYLMHKYWARKPANIVANYIKRYCPQEGIVLDPFMGSGVTILESIFSNRLAIGIDVNPMANFITKNTGIYADIYKLETAFQIIKNEVEKKNSIFSLLYEIQCDSCKNSKAIITHIIWLKKKEDLNHQIEEIRYKCSNCGEIVINNSDLNSSFISMKEFILNQEINALTFLSKDEIKNPNVSFKYTNNQAFIQLRHNLRKQPELTELFTQRNYAFLVFLIHIINKLSDNYENEKELLKFCFTSSLAQASKMVWVINKRKGKALKKKQVGSWTHHFFWDPSNFFEVNAWNCFKHRYSKLKNGKIDSNKRNKNSNSTFKLADSFSDLSIKKPVLLWNTSSTKLELPNNTVDFVFTDPPYGDSIQYGELSTLWNAWLDVDMDRYKKKMELNEIIINTHQGKNLKSYEFNLKKVFSEIFRVLKPDKYMVLTFHNTSFKIRNALINSVVSCGFELCQILFQLPPRVSIKSMLHHEGSPIGDYYIRFQKPLQSLDDKKKTKLKTLDNEEIYKIIKDKISEILKKRGEPTNFMWISNFLDEMLYKSHIFPIDNLEFYITRLKNSNFFHISKEGKWWFTHDSIPKDCEKPLTAQIEDFLEIYLKDHWLDVKLSDRTKKQKIFNEIYRKFRGVYSPDKFETNQIIEKS</sequence>
<evidence type="ECO:0000256" key="2">
    <source>
        <dbReference type="ARBA" id="ARBA00022603"/>
    </source>
</evidence>
<evidence type="ECO:0000313" key="6">
    <source>
        <dbReference type="Proteomes" id="UP000321408"/>
    </source>
</evidence>
<protein>
    <submittedName>
        <fullName evidence="5">DNA methyltransferase</fullName>
    </submittedName>
</protein>
<proteinExistence type="inferred from homology"/>
<dbReference type="Proteomes" id="UP000321408">
    <property type="component" value="Chromosome"/>
</dbReference>
<keyword evidence="2 5" id="KW-0489">Methyltransferase</keyword>
<feature type="domain" description="DNA methylase N-4/N-6" evidence="4">
    <location>
        <begin position="380"/>
        <end position="572"/>
    </location>
</feature>
<gene>
    <name evidence="5" type="ORF">DSAG12_00355</name>
</gene>
<dbReference type="Gene3D" id="3.40.50.150">
    <property type="entry name" value="Vaccinia Virus protein VP39"/>
    <property type="match status" value="2"/>
</dbReference>
<dbReference type="REBASE" id="365386">
    <property type="entry name" value="M.AarMKD1ORF355P"/>
</dbReference>
<dbReference type="OrthoDB" id="93530at2157"/>
<dbReference type="PROSITE" id="PS00092">
    <property type="entry name" value="N6_MTASE"/>
    <property type="match status" value="1"/>
</dbReference>
<dbReference type="EMBL" id="CP042905">
    <property type="protein sequence ID" value="QEE14542.1"/>
    <property type="molecule type" value="Genomic_DNA"/>
</dbReference>
<dbReference type="SUPFAM" id="SSF53335">
    <property type="entry name" value="S-adenosyl-L-methionine-dependent methyltransferases"/>
    <property type="match status" value="2"/>
</dbReference>
<reference evidence="5 6" key="2">
    <citation type="journal article" date="2024" name="Int. J. Syst. Evol. Microbiol.">
        <title>Promethearchaeum syntrophicum gen. nov., sp. nov., an anaerobic, obligately syntrophic archaeon, the first isolate of the lineage 'Asgard' archaea, and proposal of the new archaeal phylum Promethearchaeota phyl. nov. and kingdom Promethearchaeati regn. nov.</title>
        <authorList>
            <person name="Imachi H."/>
            <person name="Nobu M.K."/>
            <person name="Kato S."/>
            <person name="Takaki Y."/>
            <person name="Miyazaki M."/>
            <person name="Miyata M."/>
            <person name="Ogawara M."/>
            <person name="Saito Y."/>
            <person name="Sakai S."/>
            <person name="Tahara Y.O."/>
            <person name="Takano Y."/>
            <person name="Tasumi E."/>
            <person name="Uematsu K."/>
            <person name="Yoshimura T."/>
            <person name="Itoh T."/>
            <person name="Ohkuma M."/>
            <person name="Takai K."/>
        </authorList>
    </citation>
    <scope>NUCLEOTIDE SEQUENCE [LARGE SCALE GENOMIC DNA]</scope>
    <source>
        <strain evidence="5 6">MK-D1</strain>
    </source>
</reference>
<dbReference type="GO" id="GO:0008170">
    <property type="term" value="F:N-methyltransferase activity"/>
    <property type="evidence" value="ECO:0007669"/>
    <property type="project" value="InterPro"/>
</dbReference>
<dbReference type="GO" id="GO:0032259">
    <property type="term" value="P:methylation"/>
    <property type="evidence" value="ECO:0007669"/>
    <property type="project" value="UniProtKB-KW"/>
</dbReference>
<organism evidence="5 6">
    <name type="scientific">Promethearchaeum syntrophicum</name>
    <dbReference type="NCBI Taxonomy" id="2594042"/>
    <lineage>
        <taxon>Archaea</taxon>
        <taxon>Promethearchaeati</taxon>
        <taxon>Promethearchaeota</taxon>
        <taxon>Promethearchaeia</taxon>
        <taxon>Promethearchaeales</taxon>
        <taxon>Promethearchaeaceae</taxon>
        <taxon>Promethearchaeum</taxon>
    </lineage>
</organism>
<dbReference type="AlphaFoldDB" id="A0A5B9D684"/>